<evidence type="ECO:0000259" key="1">
    <source>
        <dbReference type="Pfam" id="PF07659"/>
    </source>
</evidence>
<name>A0A7H0YGH9_9BACL</name>
<organism evidence="2 3">
    <name type="scientific">Paenibacillus peoriae</name>
    <dbReference type="NCBI Taxonomy" id="59893"/>
    <lineage>
        <taxon>Bacteria</taxon>
        <taxon>Bacillati</taxon>
        <taxon>Bacillota</taxon>
        <taxon>Bacilli</taxon>
        <taxon>Bacillales</taxon>
        <taxon>Paenibacillaceae</taxon>
        <taxon>Paenibacillus</taxon>
    </lineage>
</organism>
<protein>
    <submittedName>
        <fullName evidence="2">DUF1599 domain-containing protein</fullName>
    </submittedName>
</protein>
<dbReference type="InterPro" id="IPR011630">
    <property type="entry name" value="DUF1599"/>
</dbReference>
<evidence type="ECO:0000313" key="2">
    <source>
        <dbReference type="EMBL" id="QNR70187.1"/>
    </source>
</evidence>
<proteinExistence type="predicted"/>
<sequence length="96" mass="11102">MENNQDQRIEEICNEVESLLKRKNHDYGNSFSIQFEKYGILSALIRMDDKMRRLENLVQGSKAKVEESIEDTLLDQIGYGILALVELRKQKEGLNG</sequence>
<dbReference type="Pfam" id="PF07659">
    <property type="entry name" value="DUF1599"/>
    <property type="match status" value="1"/>
</dbReference>
<reference evidence="2 3" key="1">
    <citation type="submission" date="2020-09" db="EMBL/GenBank/DDBJ databases">
        <title>Characterization of Paenibacillus peoriae strain ZF390 with broad-spectrum antimicrobial activity as a potential biocontrol agent.</title>
        <authorList>
            <person name="Li L."/>
            <person name="Zhao Y."/>
            <person name="Li B."/>
            <person name="Xie X."/>
        </authorList>
    </citation>
    <scope>NUCLEOTIDE SEQUENCE [LARGE SCALE GENOMIC DNA]</scope>
    <source>
        <strain evidence="2 3">ZF390</strain>
    </source>
</reference>
<evidence type="ECO:0000313" key="3">
    <source>
        <dbReference type="Proteomes" id="UP000516384"/>
    </source>
</evidence>
<accession>A0A7H0YGH9</accession>
<dbReference type="EMBL" id="CP061172">
    <property type="protein sequence ID" value="QNR70187.1"/>
    <property type="molecule type" value="Genomic_DNA"/>
</dbReference>
<dbReference type="Proteomes" id="UP000516384">
    <property type="component" value="Chromosome"/>
</dbReference>
<dbReference type="AlphaFoldDB" id="A0A7H0YGH9"/>
<feature type="domain" description="Nucleotide modification associated" evidence="1">
    <location>
        <begin position="23"/>
        <end position="87"/>
    </location>
</feature>
<gene>
    <name evidence="2" type="ORF">IAQ67_16325</name>
</gene>